<evidence type="ECO:0000313" key="4">
    <source>
        <dbReference type="Proteomes" id="UP001408789"/>
    </source>
</evidence>
<sequence>MGYNSTEDYLKLLDGLAADYPIPENVTNMLMGYVKSIYRSDLEDGYSAPMLWIGMYIALASVVCILAMVADLLHGFHIRKLWFPCKYFRVNAAFLSVISVAMKLPVDLSGSMPGDVDQAAKLGSMAFMCTMMANLLPCLASMDNNELLSNITALCVLVITLVVNVCIQIQTGVVSYKEALKMLHTLSPSYDAKSLGISKYRNPILATIYVTLLLVLLILHVSSSLAILQSKKIIESKYQQGHDRASKDIQHSKAGGLLEKHVVNHWIMAGSGSPQFITACFRTTSASGVVCVLITILHTLTMWWTINAMLDKGYDSAYQWSTLVIFIVQFIGVVIGTIAPLFRCFATLSFNVMSFKIISNHFKVFEVESYWTHKLHDWKQASERLPFRSQKLRVAIETLKRPILIFCIEFQEGVVIVCKIISLIPFMFMICALYCFRFFKAVFQCTSSNENSDHNKDLRKYVLQLDDEMELAERTLEGLSKSVKKLIQKGKTSQPEILNLMQLIEEKSTRAFAGVEKFDNIDPNRVPYVLSKVKYQDCWRLPVVNLTTIALSLPKVEKNEAESLLMSVREGLEYVTLVEESLNVTDDNLTVQKAAETLWQEVNDYHKWLGNNLQDPSSQVNSPASDDGVNTPAFELQTAREIVEWFRKKAKEVLSTEGQNDDSIHKSICAISMYRITKTILLTHHTNSEDKVNQKELFDSLSTTIADIIAACLINLPQVITMKCHVSVIEKREESVKDAAVLLGETTQIIKTLQARVIPVMNPSDLPFIDKWRDYLRNP</sequence>
<evidence type="ECO:0000256" key="2">
    <source>
        <dbReference type="SAM" id="Phobius"/>
    </source>
</evidence>
<keyword evidence="2" id="KW-0812">Transmembrane</keyword>
<keyword evidence="2" id="KW-1133">Transmembrane helix</keyword>
<feature type="transmembrane region" description="Helical" evidence="2">
    <location>
        <begin position="50"/>
        <end position="73"/>
    </location>
</feature>
<comment type="caution">
    <text evidence="3">The sequence shown here is derived from an EMBL/GenBank/DDBJ whole genome shotgun (WGS) entry which is preliminary data.</text>
</comment>
<keyword evidence="1" id="KW-0175">Coiled coil</keyword>
<evidence type="ECO:0000313" key="3">
    <source>
        <dbReference type="EMBL" id="KAK9071319.1"/>
    </source>
</evidence>
<keyword evidence="4" id="KW-1185">Reference proteome</keyword>
<name>A0AAP0DHU4_9ASTR</name>
<feature type="transmembrane region" description="Helical" evidence="2">
    <location>
        <begin position="122"/>
        <end position="140"/>
    </location>
</feature>
<feature type="transmembrane region" description="Helical" evidence="2">
    <location>
        <begin position="318"/>
        <end position="346"/>
    </location>
</feature>
<feature type="transmembrane region" description="Helical" evidence="2">
    <location>
        <begin position="204"/>
        <end position="228"/>
    </location>
</feature>
<keyword evidence="2" id="KW-0472">Membrane</keyword>
<evidence type="ECO:0000256" key="1">
    <source>
        <dbReference type="SAM" id="Coils"/>
    </source>
</evidence>
<reference evidence="3 4" key="1">
    <citation type="submission" date="2024-04" db="EMBL/GenBank/DDBJ databases">
        <title>The reference genome of an endangered Asteraceae, Deinandra increscens subsp. villosa, native to the Central Coast of California.</title>
        <authorList>
            <person name="Guilliams M."/>
            <person name="Hasenstab-Lehman K."/>
            <person name="Meyer R."/>
            <person name="Mcevoy S."/>
        </authorList>
    </citation>
    <scope>NUCLEOTIDE SEQUENCE [LARGE SCALE GENOMIC DNA]</scope>
    <source>
        <tissue evidence="3">Leaf</tissue>
    </source>
</reference>
<feature type="transmembrane region" description="Helical" evidence="2">
    <location>
        <begin position="85"/>
        <end position="102"/>
    </location>
</feature>
<gene>
    <name evidence="3" type="ORF">SSX86_009887</name>
</gene>
<proteinExistence type="predicted"/>
<feature type="coiled-coil region" evidence="1">
    <location>
        <begin position="455"/>
        <end position="489"/>
    </location>
</feature>
<dbReference type="PANTHER" id="PTHR35307:SF6">
    <property type="entry name" value="TRANSMEMBRANE PROTEIN"/>
    <property type="match status" value="1"/>
</dbReference>
<dbReference type="EMBL" id="JBCNJP010000011">
    <property type="protein sequence ID" value="KAK9071319.1"/>
    <property type="molecule type" value="Genomic_DNA"/>
</dbReference>
<feature type="transmembrane region" description="Helical" evidence="2">
    <location>
        <begin position="147"/>
        <end position="170"/>
    </location>
</feature>
<organism evidence="3 4">
    <name type="scientific">Deinandra increscens subsp. villosa</name>
    <dbReference type="NCBI Taxonomy" id="3103831"/>
    <lineage>
        <taxon>Eukaryota</taxon>
        <taxon>Viridiplantae</taxon>
        <taxon>Streptophyta</taxon>
        <taxon>Embryophyta</taxon>
        <taxon>Tracheophyta</taxon>
        <taxon>Spermatophyta</taxon>
        <taxon>Magnoliopsida</taxon>
        <taxon>eudicotyledons</taxon>
        <taxon>Gunneridae</taxon>
        <taxon>Pentapetalae</taxon>
        <taxon>asterids</taxon>
        <taxon>campanulids</taxon>
        <taxon>Asterales</taxon>
        <taxon>Asteraceae</taxon>
        <taxon>Asteroideae</taxon>
        <taxon>Heliantheae alliance</taxon>
        <taxon>Madieae</taxon>
        <taxon>Madiinae</taxon>
        <taxon>Deinandra</taxon>
    </lineage>
</organism>
<feature type="transmembrane region" description="Helical" evidence="2">
    <location>
        <begin position="286"/>
        <end position="306"/>
    </location>
</feature>
<feature type="transmembrane region" description="Helical" evidence="2">
    <location>
        <begin position="420"/>
        <end position="439"/>
    </location>
</feature>
<protein>
    <submittedName>
        <fullName evidence="3">Uncharacterized protein</fullName>
    </submittedName>
</protein>
<dbReference type="AlphaFoldDB" id="A0AAP0DHU4"/>
<accession>A0AAP0DHU4</accession>
<dbReference type="PANTHER" id="PTHR35307">
    <property type="entry name" value="PROTEIN, PUTATIVE-RELATED"/>
    <property type="match status" value="1"/>
</dbReference>
<dbReference type="Proteomes" id="UP001408789">
    <property type="component" value="Unassembled WGS sequence"/>
</dbReference>